<dbReference type="PANTHER" id="PTHR22617:SF23">
    <property type="entry name" value="CHEMOTAXIS PROTEIN CHEW"/>
    <property type="match status" value="1"/>
</dbReference>
<proteinExistence type="predicted"/>
<evidence type="ECO:0000259" key="1">
    <source>
        <dbReference type="PROSITE" id="PS50851"/>
    </source>
</evidence>
<accession>A0A918ILZ3</accession>
<dbReference type="PANTHER" id="PTHR22617">
    <property type="entry name" value="CHEMOTAXIS SENSOR HISTIDINE KINASE-RELATED"/>
    <property type="match status" value="1"/>
</dbReference>
<reference evidence="2" key="1">
    <citation type="journal article" date="2014" name="Int. J. Syst. Evol. Microbiol.">
        <title>Complete genome sequence of Corynebacterium casei LMG S-19264T (=DSM 44701T), isolated from a smear-ripened cheese.</title>
        <authorList>
            <consortium name="US DOE Joint Genome Institute (JGI-PGF)"/>
            <person name="Walter F."/>
            <person name="Albersmeier A."/>
            <person name="Kalinowski J."/>
            <person name="Ruckert C."/>
        </authorList>
    </citation>
    <scope>NUCLEOTIDE SEQUENCE</scope>
    <source>
        <strain evidence="2">KCTC 23714</strain>
    </source>
</reference>
<feature type="domain" description="CheW-like" evidence="1">
    <location>
        <begin position="20"/>
        <end position="162"/>
    </location>
</feature>
<reference evidence="2" key="2">
    <citation type="submission" date="2020-09" db="EMBL/GenBank/DDBJ databases">
        <authorList>
            <person name="Sun Q."/>
            <person name="Kim S."/>
        </authorList>
    </citation>
    <scope>NUCLEOTIDE SEQUENCE</scope>
    <source>
        <strain evidence="2">KCTC 23714</strain>
    </source>
</reference>
<dbReference type="Pfam" id="PF01584">
    <property type="entry name" value="CheW"/>
    <property type="match status" value="3"/>
</dbReference>
<dbReference type="GO" id="GO:0005829">
    <property type="term" value="C:cytosol"/>
    <property type="evidence" value="ECO:0007669"/>
    <property type="project" value="TreeGrafter"/>
</dbReference>
<gene>
    <name evidence="2" type="ORF">GCM10011452_00510</name>
</gene>
<dbReference type="AlphaFoldDB" id="A0A918ILZ3"/>
<evidence type="ECO:0000313" key="3">
    <source>
        <dbReference type="Proteomes" id="UP000628984"/>
    </source>
</evidence>
<protein>
    <recommendedName>
        <fullName evidence="1">CheW-like domain-containing protein</fullName>
    </recommendedName>
</protein>
<dbReference type="RefSeq" id="WP_189631810.1">
    <property type="nucleotide sequence ID" value="NZ_BMYQ01000001.1"/>
</dbReference>
<dbReference type="SUPFAM" id="SSF50341">
    <property type="entry name" value="CheW-like"/>
    <property type="match status" value="3"/>
</dbReference>
<dbReference type="Gene3D" id="2.40.50.180">
    <property type="entry name" value="CheA-289, Domain 4"/>
    <property type="match status" value="3"/>
</dbReference>
<organism evidence="2 3">
    <name type="scientific">Gemmobacter lanyuensis</name>
    <dbReference type="NCBI Taxonomy" id="1054497"/>
    <lineage>
        <taxon>Bacteria</taxon>
        <taxon>Pseudomonadati</taxon>
        <taxon>Pseudomonadota</taxon>
        <taxon>Alphaproteobacteria</taxon>
        <taxon>Rhodobacterales</taxon>
        <taxon>Paracoccaceae</taxon>
        <taxon>Gemmobacter</taxon>
    </lineage>
</organism>
<dbReference type="InterPro" id="IPR002545">
    <property type="entry name" value="CheW-lke_dom"/>
</dbReference>
<dbReference type="PROSITE" id="PS50851">
    <property type="entry name" value="CHEW"/>
    <property type="match status" value="3"/>
</dbReference>
<dbReference type="Proteomes" id="UP000628984">
    <property type="component" value="Unassembled WGS sequence"/>
</dbReference>
<dbReference type="GO" id="GO:0006935">
    <property type="term" value="P:chemotaxis"/>
    <property type="evidence" value="ECO:0007669"/>
    <property type="project" value="InterPro"/>
</dbReference>
<keyword evidence="3" id="KW-1185">Reference proteome</keyword>
<dbReference type="Gene3D" id="2.30.30.40">
    <property type="entry name" value="SH3 Domains"/>
    <property type="match status" value="2"/>
</dbReference>
<comment type="caution">
    <text evidence="2">The sequence shown here is derived from an EMBL/GenBank/DDBJ whole genome shotgun (WGS) entry which is preliminary data.</text>
</comment>
<dbReference type="SMART" id="SM00260">
    <property type="entry name" value="CheW"/>
    <property type="match status" value="3"/>
</dbReference>
<dbReference type="EMBL" id="BMYQ01000001">
    <property type="protein sequence ID" value="GGW21180.1"/>
    <property type="molecule type" value="Genomic_DNA"/>
</dbReference>
<dbReference type="GO" id="GO:0007165">
    <property type="term" value="P:signal transduction"/>
    <property type="evidence" value="ECO:0007669"/>
    <property type="project" value="InterPro"/>
</dbReference>
<dbReference type="InterPro" id="IPR039315">
    <property type="entry name" value="CheW"/>
</dbReference>
<evidence type="ECO:0000313" key="2">
    <source>
        <dbReference type="EMBL" id="GGW21180.1"/>
    </source>
</evidence>
<feature type="domain" description="CheW-like" evidence="1">
    <location>
        <begin position="346"/>
        <end position="477"/>
    </location>
</feature>
<sequence length="477" mass="50844">MDGFSPAPSVTEVPETAERPTSMALVDLGARTVGIAVSHLREVMAMPARLEPLPSSVTGVAGCVVLRGQVIPVVDLAAMIGDSPALDGGKARIVVILCLQDQLFGICAAAANRIVPAQDIRPQPIRNAATGLRETLLATFALIGAEVIPILDVPALAGLGLPLSRDDRVTTSSFDRTDQFLLFEMAGISFALPIIEIEATVPETEIERKGMDSRYCDGTLRRLGREIAVVDAVRLAGLAPGNPRQGRSSAVVLRLEGERRIALRADRIYDITHIRQGDIAPLPRLVCTRPELFSGVVPREEGSAYFLLNHAALRADPALLALGATAMVSTADADLAGRAARAAALRSDLALLMRAGEDFALPATEVREILPMQAAHHPSGRLGHLGNVSHRKRLLPIFSLAELQGLPPTTFDHRAAVVVTRVDGDDIGLAVEALIAVEHVGSYGGKTGPSRNFVYRKMAADQGLLRLLRIEELPLGR</sequence>
<feature type="domain" description="CheW-like" evidence="1">
    <location>
        <begin position="177"/>
        <end position="319"/>
    </location>
</feature>
<dbReference type="InterPro" id="IPR036061">
    <property type="entry name" value="CheW-like_dom_sf"/>
</dbReference>
<name>A0A918ILZ3_9RHOB</name>